<name>A0A6G8S2C9_9GAMM</name>
<gene>
    <name evidence="9" type="ORF">G8D99_03910</name>
</gene>
<dbReference type="PANTHER" id="PTHR35093">
    <property type="entry name" value="OUTER MEMBRANE PROTEIN NMB0088-RELATED"/>
    <property type="match status" value="1"/>
</dbReference>
<keyword evidence="3" id="KW-1134">Transmembrane beta strand</keyword>
<reference evidence="9 10" key="1">
    <citation type="submission" date="2020-03" db="EMBL/GenBank/DDBJ databases">
        <authorList>
            <person name="Zhu W."/>
        </authorList>
    </citation>
    <scope>NUCLEOTIDE SEQUENCE [LARGE SCALE GENOMIC DNA]</scope>
    <source>
        <strain evidence="9 10">185</strain>
    </source>
</reference>
<dbReference type="Gene3D" id="2.40.160.60">
    <property type="entry name" value="Outer membrane protein transport protein (OMPP1/FadL/TodX)"/>
    <property type="match status" value="1"/>
</dbReference>
<evidence type="ECO:0000256" key="6">
    <source>
        <dbReference type="ARBA" id="ARBA00023136"/>
    </source>
</evidence>
<dbReference type="AlphaFoldDB" id="A0A6G8S2C9"/>
<feature type="chain" id="PRO_5026248290" evidence="8">
    <location>
        <begin position="23"/>
        <end position="492"/>
    </location>
</feature>
<evidence type="ECO:0000256" key="4">
    <source>
        <dbReference type="ARBA" id="ARBA00022692"/>
    </source>
</evidence>
<feature type="signal peptide" evidence="8">
    <location>
        <begin position="1"/>
        <end position="22"/>
    </location>
</feature>
<keyword evidence="5 8" id="KW-0732">Signal</keyword>
<accession>A0A6G8S2C9</accession>
<evidence type="ECO:0000256" key="3">
    <source>
        <dbReference type="ARBA" id="ARBA00022452"/>
    </source>
</evidence>
<evidence type="ECO:0000313" key="10">
    <source>
        <dbReference type="Proteomes" id="UP000501939"/>
    </source>
</evidence>
<proteinExistence type="inferred from homology"/>
<dbReference type="Proteomes" id="UP000501939">
    <property type="component" value="Chromosome"/>
</dbReference>
<keyword evidence="10" id="KW-1185">Reference proteome</keyword>
<organism evidence="9 10">
    <name type="scientific">Acinetobacter lanii</name>
    <dbReference type="NCBI Taxonomy" id="2715163"/>
    <lineage>
        <taxon>Bacteria</taxon>
        <taxon>Pseudomonadati</taxon>
        <taxon>Pseudomonadota</taxon>
        <taxon>Gammaproteobacteria</taxon>
        <taxon>Moraxellales</taxon>
        <taxon>Moraxellaceae</taxon>
        <taxon>Acinetobacter</taxon>
    </lineage>
</organism>
<evidence type="ECO:0000256" key="7">
    <source>
        <dbReference type="ARBA" id="ARBA00023237"/>
    </source>
</evidence>
<evidence type="ECO:0000313" key="9">
    <source>
        <dbReference type="EMBL" id="QIO08250.1"/>
    </source>
</evidence>
<dbReference type="PANTHER" id="PTHR35093:SF8">
    <property type="entry name" value="OUTER MEMBRANE PROTEIN NMB0088-RELATED"/>
    <property type="match status" value="1"/>
</dbReference>
<dbReference type="InterPro" id="IPR005017">
    <property type="entry name" value="OMPP1/FadL/TodX"/>
</dbReference>
<evidence type="ECO:0000256" key="8">
    <source>
        <dbReference type="SAM" id="SignalP"/>
    </source>
</evidence>
<dbReference type="GO" id="GO:0009279">
    <property type="term" value="C:cell outer membrane"/>
    <property type="evidence" value="ECO:0007669"/>
    <property type="project" value="UniProtKB-SubCell"/>
</dbReference>
<dbReference type="SUPFAM" id="SSF56935">
    <property type="entry name" value="Porins"/>
    <property type="match status" value="1"/>
</dbReference>
<keyword evidence="4" id="KW-0812">Transmembrane</keyword>
<evidence type="ECO:0000256" key="1">
    <source>
        <dbReference type="ARBA" id="ARBA00004571"/>
    </source>
</evidence>
<keyword evidence="7" id="KW-0998">Cell outer membrane</keyword>
<comment type="similarity">
    <text evidence="2">Belongs to the OmpP1/FadL family.</text>
</comment>
<dbReference type="EMBL" id="CP049916">
    <property type="protein sequence ID" value="QIO08250.1"/>
    <property type="molecule type" value="Genomic_DNA"/>
</dbReference>
<dbReference type="GO" id="GO:0015483">
    <property type="term" value="F:long-chain fatty acid transporting porin activity"/>
    <property type="evidence" value="ECO:0007669"/>
    <property type="project" value="TreeGrafter"/>
</dbReference>
<dbReference type="RefSeq" id="WP_166322817.1">
    <property type="nucleotide sequence ID" value="NZ_CP049916.1"/>
</dbReference>
<keyword evidence="6" id="KW-0472">Membrane</keyword>
<evidence type="ECO:0000256" key="5">
    <source>
        <dbReference type="ARBA" id="ARBA00022729"/>
    </source>
</evidence>
<comment type="subcellular location">
    <subcellularLocation>
        <location evidence="1">Cell outer membrane</location>
        <topology evidence="1">Multi-pass membrane protein</topology>
    </subcellularLocation>
</comment>
<dbReference type="KEGG" id="alj:G8D99_03910"/>
<sequence length="492" mass="52049">MKLKAISSSVLLALLPVSGVYAAAMDRSGQSMSAFLQPNNYFEAGISILTPDVSGQATSAYDGGKFDDMGSDYYFPSAAIKLQIHDKISFGLLYDQPFGAAAEYVGNNILVSNPGVDTILPAPQLAALRQAAIARNTPAGIQQLATTAGIPLATVQAMYAANAPIPGMGNTKDIVDAGVASQVDATLNSTKQLLGQGGTKVDVDTQNLSMIFGFQPTENFNIYGGGVYQTVKGSLNLRGAAASVFNGYDASFDETGGVGWLAGAAFQIPDIALKLSATYRSEIEHKVDTRETLTSQPALPLLANAGLDISTVSNILSKDITRTKLKTPQSVNLDFQTGIMADTIAFANVRWVNWQDFKIRPEKFGAVSETIGPLVSQPNGFNIIEYTDDQISATVGVGRKLTEKWSGTFAVGWDSGAGNLVSSLGPTEGYWNVGLGAQFSPTPSTFIAGGVKYFWLGDAKAQLSSQFGSDNYIGDFTDNDAFAMGLKIGYKF</sequence>
<protein>
    <submittedName>
        <fullName evidence="9">Long-chain fatty acid transporter</fullName>
    </submittedName>
</protein>
<evidence type="ECO:0000256" key="2">
    <source>
        <dbReference type="ARBA" id="ARBA00008163"/>
    </source>
</evidence>